<name>A0AAC8Z284_SPHMC</name>
<dbReference type="InterPro" id="IPR024455">
    <property type="entry name" value="Phage_capsid"/>
</dbReference>
<accession>A0AAC8Z284</accession>
<evidence type="ECO:0000313" key="5">
    <source>
        <dbReference type="Proteomes" id="UP000076088"/>
    </source>
</evidence>
<dbReference type="InterPro" id="IPR054612">
    <property type="entry name" value="Phage_capsid-like_C"/>
</dbReference>
<dbReference type="NCBIfam" id="TIGR01554">
    <property type="entry name" value="major_cap_HK97"/>
    <property type="match status" value="1"/>
</dbReference>
<proteinExistence type="predicted"/>
<reference evidence="5" key="1">
    <citation type="submission" date="2015-11" db="EMBL/GenBank/DDBJ databases">
        <title>Complete genome sequence of a polyethylene-glycol degrader Sphingopyxis macrogoltabida 203N (NBRC 111659).</title>
        <authorList>
            <person name="Yoshiyuki O."/>
            <person name="Shouta N."/>
            <person name="Nagata Y."/>
            <person name="Numata M."/>
            <person name="Tsuchikane K."/>
            <person name="Hosoyama A."/>
            <person name="Yamazoe A."/>
            <person name="Tsuda M."/>
            <person name="Fujita N."/>
            <person name="Kawai F."/>
        </authorList>
    </citation>
    <scope>NUCLEOTIDE SEQUENCE [LARGE SCALE GENOMIC DNA]</scope>
    <source>
        <strain evidence="5">203N</strain>
    </source>
</reference>
<sequence>MAIKELTLKDAREKAQKLQDDLGKVFGEAKTDDGQHDFRKVTFFGDAVKGSIAVAEKVKQLDDELNETMVHVEKLEGAEKAAASFQNRLQPQRGFALPGAKGEKEAKGSRLIGSLGELVTGHKAFEAWQQNARSGGVTIQLDDIGAFDFLAAANGYETIGAKALMSTTAGFAPESPRLPGYVDAVTRPIELLDILPTSQTGSEAIKYMLETTRNHGAAEAAEGGAYGESEFVFTEKSSPVQKITDSVPVTDEQLADVPFMNSYLNGRLSFGCRQRLDRQAMIGDGNDPNLRGLKNTVGIQVQAKGGDPVPDVFFKMMTKIRVTGGAIPTHHIIHPTDWQGIRLLRTNDGIYIFGAPSESGPDRLWGLPVVQNSADVAGTGYTGSFQPAWVSLSERAGVVIEIGYVGTQFTEGKRTVRAQLRAALTFFRPAAFCQGTGL</sequence>
<dbReference type="Gene3D" id="3.30.2320.10">
    <property type="entry name" value="hypothetical protein PF0899 domain"/>
    <property type="match status" value="1"/>
</dbReference>
<dbReference type="Proteomes" id="UP000076088">
    <property type="component" value="Chromosome"/>
</dbReference>
<evidence type="ECO:0000256" key="1">
    <source>
        <dbReference type="ARBA" id="ARBA00004328"/>
    </source>
</evidence>
<feature type="domain" description="Phage capsid-like C-terminal" evidence="3">
    <location>
        <begin position="195"/>
        <end position="435"/>
    </location>
</feature>
<evidence type="ECO:0000259" key="3">
    <source>
        <dbReference type="Pfam" id="PF05065"/>
    </source>
</evidence>
<feature type="coiled-coil region" evidence="2">
    <location>
        <begin position="1"/>
        <end position="28"/>
    </location>
</feature>
<keyword evidence="5" id="KW-1185">Reference proteome</keyword>
<comment type="subcellular location">
    <subcellularLocation>
        <location evidence="1">Virion</location>
    </subcellularLocation>
</comment>
<dbReference type="EMBL" id="CP013344">
    <property type="protein sequence ID" value="AMU90524.1"/>
    <property type="molecule type" value="Genomic_DNA"/>
</dbReference>
<keyword evidence="2" id="KW-0175">Coiled coil</keyword>
<dbReference type="SUPFAM" id="SSF56563">
    <property type="entry name" value="Major capsid protein gp5"/>
    <property type="match status" value="1"/>
</dbReference>
<gene>
    <name evidence="4" type="ORF">ATM17_15990</name>
</gene>
<organism evidence="4 5">
    <name type="scientific">Sphingopyxis macrogoltabida</name>
    <name type="common">Sphingomonas macrogoltabidus</name>
    <dbReference type="NCBI Taxonomy" id="33050"/>
    <lineage>
        <taxon>Bacteria</taxon>
        <taxon>Pseudomonadati</taxon>
        <taxon>Pseudomonadota</taxon>
        <taxon>Alphaproteobacteria</taxon>
        <taxon>Sphingomonadales</taxon>
        <taxon>Sphingomonadaceae</taxon>
        <taxon>Sphingopyxis</taxon>
    </lineage>
</organism>
<dbReference type="Pfam" id="PF05065">
    <property type="entry name" value="Phage_capsid"/>
    <property type="match status" value="1"/>
</dbReference>
<dbReference type="Gene3D" id="3.30.2400.10">
    <property type="entry name" value="Major capsid protein gp5"/>
    <property type="match status" value="1"/>
</dbReference>
<evidence type="ECO:0000256" key="2">
    <source>
        <dbReference type="SAM" id="Coils"/>
    </source>
</evidence>
<dbReference type="KEGG" id="smaz:LH19_15420"/>
<dbReference type="RefSeq" id="WP_054729533.1">
    <property type="nucleotide sequence ID" value="NZ_CP009429.1"/>
</dbReference>
<protein>
    <submittedName>
        <fullName evidence="4">Capsid protein</fullName>
    </submittedName>
</protein>
<evidence type="ECO:0000313" key="4">
    <source>
        <dbReference type="EMBL" id="AMU90524.1"/>
    </source>
</evidence>
<reference evidence="4 5" key="2">
    <citation type="journal article" date="2016" name="Genome Announc.">
        <title>Complete Genome Sequence of Sphingopyxis macrogoltabida Strain 203N (NBRC 111659), a Polyethylene Glycol Degrader.</title>
        <authorList>
            <person name="Ohtsubo Y."/>
            <person name="Nonoyama S."/>
            <person name="Nagata Y."/>
            <person name="Numata M."/>
            <person name="Tsuchikane K."/>
            <person name="Hosoyama A."/>
            <person name="Yamazoe A."/>
            <person name="Tsuda M."/>
            <person name="Fujita N."/>
            <person name="Kawai F."/>
        </authorList>
    </citation>
    <scope>NUCLEOTIDE SEQUENCE [LARGE SCALE GENOMIC DNA]</scope>
    <source>
        <strain evidence="4 5">203N</strain>
    </source>
</reference>
<dbReference type="AlphaFoldDB" id="A0AAC8Z284"/>